<sequence>MRNMTGLVHNEWLKLTKKKSFWVSPGLLAALTVLVTVMLYRFSANVAGIESGIAYAAGMLGASGTGQFVTVLSVVATAGIVAQEYAQGTIKFLLIRSRSRGEILVSKYLAVVLYILMMTVISFAVLFIAGGVTFGFGGTGEQWIEALKQGAYGFIYSLVYASLAFMVGVLTRSSGVSIGAGLIGTMFGAIVIQKDFYKYVLLPNADLSVYGTSGPPLPGMTVGFSLTVSAVYVALFLLAGYTVFRRRDIA</sequence>
<evidence type="ECO:0000313" key="3">
    <source>
        <dbReference type="Proteomes" id="UP000605427"/>
    </source>
</evidence>
<feature type="transmembrane region" description="Helical" evidence="1">
    <location>
        <begin position="52"/>
        <end position="82"/>
    </location>
</feature>
<comment type="caution">
    <text evidence="2">The sequence shown here is derived from an EMBL/GenBank/DDBJ whole genome shotgun (WGS) entry which is preliminary data.</text>
</comment>
<feature type="transmembrane region" description="Helical" evidence="1">
    <location>
        <begin position="21"/>
        <end position="40"/>
    </location>
</feature>
<accession>A0ABQ2A4V0</accession>
<keyword evidence="3" id="KW-1185">Reference proteome</keyword>
<dbReference type="PANTHER" id="PTHR37305">
    <property type="entry name" value="INTEGRAL MEMBRANE PROTEIN-RELATED"/>
    <property type="match status" value="1"/>
</dbReference>
<dbReference type="PANTHER" id="PTHR37305:SF1">
    <property type="entry name" value="MEMBRANE PROTEIN"/>
    <property type="match status" value="1"/>
</dbReference>
<evidence type="ECO:0000256" key="1">
    <source>
        <dbReference type="SAM" id="Phobius"/>
    </source>
</evidence>
<feature type="transmembrane region" description="Helical" evidence="1">
    <location>
        <begin position="103"/>
        <end position="130"/>
    </location>
</feature>
<dbReference type="Pfam" id="PF12730">
    <property type="entry name" value="ABC2_membrane_4"/>
    <property type="match status" value="1"/>
</dbReference>
<feature type="transmembrane region" description="Helical" evidence="1">
    <location>
        <begin position="178"/>
        <end position="197"/>
    </location>
</feature>
<proteinExistence type="predicted"/>
<organism evidence="2 3">
    <name type="scientific">Saccharibacillus endophyticus</name>
    <dbReference type="NCBI Taxonomy" id="2060666"/>
    <lineage>
        <taxon>Bacteria</taxon>
        <taxon>Bacillati</taxon>
        <taxon>Bacillota</taxon>
        <taxon>Bacilli</taxon>
        <taxon>Bacillales</taxon>
        <taxon>Paenibacillaceae</taxon>
        <taxon>Saccharibacillus</taxon>
    </lineage>
</organism>
<protein>
    <recommendedName>
        <fullName evidence="4">ABC transporter permease</fullName>
    </recommendedName>
</protein>
<name>A0ABQ2A4V0_9BACL</name>
<keyword evidence="1" id="KW-0472">Membrane</keyword>
<dbReference type="EMBL" id="BMDD01000005">
    <property type="protein sequence ID" value="GGH84963.1"/>
    <property type="molecule type" value="Genomic_DNA"/>
</dbReference>
<keyword evidence="1" id="KW-0812">Transmembrane</keyword>
<keyword evidence="1" id="KW-1133">Transmembrane helix</keyword>
<dbReference type="Proteomes" id="UP000605427">
    <property type="component" value="Unassembled WGS sequence"/>
</dbReference>
<feature type="transmembrane region" description="Helical" evidence="1">
    <location>
        <begin position="217"/>
        <end position="244"/>
    </location>
</feature>
<gene>
    <name evidence="2" type="ORF">GCM10007362_41270</name>
</gene>
<feature type="transmembrane region" description="Helical" evidence="1">
    <location>
        <begin position="150"/>
        <end position="171"/>
    </location>
</feature>
<reference evidence="3" key="1">
    <citation type="journal article" date="2019" name="Int. J. Syst. Evol. Microbiol.">
        <title>The Global Catalogue of Microorganisms (GCM) 10K type strain sequencing project: providing services to taxonomists for standard genome sequencing and annotation.</title>
        <authorList>
            <consortium name="The Broad Institute Genomics Platform"/>
            <consortium name="The Broad Institute Genome Sequencing Center for Infectious Disease"/>
            <person name="Wu L."/>
            <person name="Ma J."/>
        </authorList>
    </citation>
    <scope>NUCLEOTIDE SEQUENCE [LARGE SCALE GENOMIC DNA]</scope>
    <source>
        <strain evidence="3">CCM 8702</strain>
    </source>
</reference>
<evidence type="ECO:0008006" key="4">
    <source>
        <dbReference type="Google" id="ProtNLM"/>
    </source>
</evidence>
<evidence type="ECO:0000313" key="2">
    <source>
        <dbReference type="EMBL" id="GGH84963.1"/>
    </source>
</evidence>